<reference evidence="1" key="1">
    <citation type="submission" date="2023-03" db="EMBL/GenBank/DDBJ databases">
        <title>Massive genome expansion in bonnet fungi (Mycena s.s.) driven by repeated elements and novel gene families across ecological guilds.</title>
        <authorList>
            <consortium name="Lawrence Berkeley National Laboratory"/>
            <person name="Harder C.B."/>
            <person name="Miyauchi S."/>
            <person name="Viragh M."/>
            <person name="Kuo A."/>
            <person name="Thoen E."/>
            <person name="Andreopoulos B."/>
            <person name="Lu D."/>
            <person name="Skrede I."/>
            <person name="Drula E."/>
            <person name="Henrissat B."/>
            <person name="Morin E."/>
            <person name="Kohler A."/>
            <person name="Barry K."/>
            <person name="LaButti K."/>
            <person name="Morin E."/>
            <person name="Salamov A."/>
            <person name="Lipzen A."/>
            <person name="Mereny Z."/>
            <person name="Hegedus B."/>
            <person name="Baldrian P."/>
            <person name="Stursova M."/>
            <person name="Weitz H."/>
            <person name="Taylor A."/>
            <person name="Grigoriev I.V."/>
            <person name="Nagy L.G."/>
            <person name="Martin F."/>
            <person name="Kauserud H."/>
        </authorList>
    </citation>
    <scope>NUCLEOTIDE SEQUENCE</scope>
    <source>
        <strain evidence="1">CBHHK200</strain>
    </source>
</reference>
<accession>A0AAD6WXU1</accession>
<gene>
    <name evidence="1" type="ORF">C8F04DRAFT_960459</name>
</gene>
<dbReference type="AlphaFoldDB" id="A0AAD6WXU1"/>
<comment type="caution">
    <text evidence="1">The sequence shown here is derived from an EMBL/GenBank/DDBJ whole genome shotgun (WGS) entry which is preliminary data.</text>
</comment>
<evidence type="ECO:0000313" key="1">
    <source>
        <dbReference type="EMBL" id="KAJ7031313.1"/>
    </source>
</evidence>
<sequence length="129" mass="14842">MIPRLPSTTSSISRGAFSLVFLFRILTWKTAPTSLKFGPYLRRRVPVPVGPAIPRRGDPVSVEKHARLMLVLFKPWRHASDLRSAGQTWTEAYADFVQLCSHDVLDRVENMQLLHECRDSRDAHYANRR</sequence>
<feature type="non-terminal residue" evidence="1">
    <location>
        <position position="129"/>
    </location>
</feature>
<dbReference type="EMBL" id="JARJCM010000082">
    <property type="protein sequence ID" value="KAJ7031313.1"/>
    <property type="molecule type" value="Genomic_DNA"/>
</dbReference>
<dbReference type="Proteomes" id="UP001218188">
    <property type="component" value="Unassembled WGS sequence"/>
</dbReference>
<name>A0AAD6WXU1_9AGAR</name>
<evidence type="ECO:0000313" key="2">
    <source>
        <dbReference type="Proteomes" id="UP001218188"/>
    </source>
</evidence>
<proteinExistence type="predicted"/>
<protein>
    <submittedName>
        <fullName evidence="1">Uncharacterized protein</fullName>
    </submittedName>
</protein>
<keyword evidence="2" id="KW-1185">Reference proteome</keyword>
<organism evidence="1 2">
    <name type="scientific">Mycena alexandri</name>
    <dbReference type="NCBI Taxonomy" id="1745969"/>
    <lineage>
        <taxon>Eukaryota</taxon>
        <taxon>Fungi</taxon>
        <taxon>Dikarya</taxon>
        <taxon>Basidiomycota</taxon>
        <taxon>Agaricomycotina</taxon>
        <taxon>Agaricomycetes</taxon>
        <taxon>Agaricomycetidae</taxon>
        <taxon>Agaricales</taxon>
        <taxon>Marasmiineae</taxon>
        <taxon>Mycenaceae</taxon>
        <taxon>Mycena</taxon>
    </lineage>
</organism>